<sequence>MFVWVEEHPNDKEGGQRKARSRGRGKGRGRPQYHHQHRGSHAGTPPSNNFVNAEPPVMARQPPGPRMPDGTRGFSMGRGKPVAVNIG</sequence>
<feature type="region of interest" description="Disordered" evidence="1">
    <location>
        <begin position="1"/>
        <end position="87"/>
    </location>
</feature>
<organism evidence="2 3">
    <name type="scientific">Ilex paraguariensis</name>
    <name type="common">yerba mate</name>
    <dbReference type="NCBI Taxonomy" id="185542"/>
    <lineage>
        <taxon>Eukaryota</taxon>
        <taxon>Viridiplantae</taxon>
        <taxon>Streptophyta</taxon>
        <taxon>Embryophyta</taxon>
        <taxon>Tracheophyta</taxon>
        <taxon>Spermatophyta</taxon>
        <taxon>Magnoliopsida</taxon>
        <taxon>eudicotyledons</taxon>
        <taxon>Gunneridae</taxon>
        <taxon>Pentapetalae</taxon>
        <taxon>asterids</taxon>
        <taxon>campanulids</taxon>
        <taxon>Aquifoliales</taxon>
        <taxon>Aquifoliaceae</taxon>
        <taxon>Ilex</taxon>
    </lineage>
</organism>
<proteinExistence type="predicted"/>
<evidence type="ECO:0000256" key="1">
    <source>
        <dbReference type="SAM" id="MobiDB-lite"/>
    </source>
</evidence>
<dbReference type="EMBL" id="CAUOFW020005303">
    <property type="protein sequence ID" value="CAK9169527.1"/>
    <property type="molecule type" value="Genomic_DNA"/>
</dbReference>
<feature type="compositionally biased region" description="Basic residues" evidence="1">
    <location>
        <begin position="17"/>
        <end position="40"/>
    </location>
</feature>
<evidence type="ECO:0000313" key="2">
    <source>
        <dbReference type="EMBL" id="CAK9169527.1"/>
    </source>
</evidence>
<gene>
    <name evidence="2" type="ORF">ILEXP_LOCUS38973</name>
</gene>
<reference evidence="2 3" key="1">
    <citation type="submission" date="2024-02" db="EMBL/GenBank/DDBJ databases">
        <authorList>
            <person name="Vignale AGUSTIN F."/>
            <person name="Sosa J E."/>
            <person name="Modenutti C."/>
        </authorList>
    </citation>
    <scope>NUCLEOTIDE SEQUENCE [LARGE SCALE GENOMIC DNA]</scope>
</reference>
<comment type="caution">
    <text evidence="2">The sequence shown here is derived from an EMBL/GenBank/DDBJ whole genome shotgun (WGS) entry which is preliminary data.</text>
</comment>
<dbReference type="Proteomes" id="UP001642360">
    <property type="component" value="Unassembled WGS sequence"/>
</dbReference>
<accession>A0ABC8TN91</accession>
<feature type="compositionally biased region" description="Basic and acidic residues" evidence="1">
    <location>
        <begin position="1"/>
        <end position="16"/>
    </location>
</feature>
<keyword evidence="3" id="KW-1185">Reference proteome</keyword>
<protein>
    <submittedName>
        <fullName evidence="2">Uncharacterized protein</fullName>
    </submittedName>
</protein>
<evidence type="ECO:0000313" key="3">
    <source>
        <dbReference type="Proteomes" id="UP001642360"/>
    </source>
</evidence>
<name>A0ABC8TN91_9AQUA</name>
<dbReference type="AlphaFoldDB" id="A0ABC8TN91"/>